<keyword evidence="12 22" id="KW-1133">Transmembrane helix</keyword>
<keyword evidence="16 22" id="KW-0472">Membrane</keyword>
<dbReference type="SUPFAM" id="SSF50022">
    <property type="entry name" value="ISP domain"/>
    <property type="match status" value="1"/>
</dbReference>
<evidence type="ECO:0000256" key="15">
    <source>
        <dbReference type="ARBA" id="ARBA00023014"/>
    </source>
</evidence>
<gene>
    <name evidence="24" type="ORF">FHX74_001993</name>
</gene>
<dbReference type="CDD" id="cd03467">
    <property type="entry name" value="Rieske"/>
    <property type="match status" value="1"/>
</dbReference>
<feature type="domain" description="Rieske" evidence="23">
    <location>
        <begin position="256"/>
        <end position="352"/>
    </location>
</feature>
<dbReference type="Pfam" id="PF00355">
    <property type="entry name" value="Rieske"/>
    <property type="match status" value="1"/>
</dbReference>
<dbReference type="GO" id="GO:0004497">
    <property type="term" value="F:monooxygenase activity"/>
    <property type="evidence" value="ECO:0007669"/>
    <property type="project" value="UniProtKB-ARBA"/>
</dbReference>
<dbReference type="GO" id="GO:0016705">
    <property type="term" value="F:oxidoreductase activity, acting on paired donors, with incorporation or reduction of molecular oxygen"/>
    <property type="evidence" value="ECO:0007669"/>
    <property type="project" value="UniProtKB-ARBA"/>
</dbReference>
<comment type="function">
    <text evidence="1">Iron-sulfur subunit of the cytochrome bc1 complex, an essential component of the respiratory electron transport chain required for ATP synthesis. The bc1 complex catalyzes the oxidation of menaquinol and the reduction of cytochrome c in the respiratory chain. The bc1 complex operates through a Q-cycle mechanism that couples electron transfer to generation of the proton gradient that drives ATP synthesis.</text>
</comment>
<evidence type="ECO:0000256" key="2">
    <source>
        <dbReference type="ARBA" id="ARBA00004651"/>
    </source>
</evidence>
<evidence type="ECO:0000256" key="7">
    <source>
        <dbReference type="ARBA" id="ARBA00022660"/>
    </source>
</evidence>
<keyword evidence="14" id="KW-0408">Iron</keyword>
<evidence type="ECO:0000256" key="4">
    <source>
        <dbReference type="ARBA" id="ARBA00015816"/>
    </source>
</evidence>
<keyword evidence="6" id="KW-1003">Cell membrane</keyword>
<evidence type="ECO:0000256" key="18">
    <source>
        <dbReference type="ARBA" id="ARBA00029586"/>
    </source>
</evidence>
<dbReference type="PRINTS" id="PR00162">
    <property type="entry name" value="RIESKE"/>
</dbReference>
<feature type="region of interest" description="Disordered" evidence="21">
    <location>
        <begin position="1"/>
        <end position="47"/>
    </location>
</feature>
<sequence length="379" mass="41536">MSGTDDGPDGNNLPEGRDPRGELTQSRSVGGLVTTDDPRFPVADPGMEEHLPRLTDVDEKAAKRAERQVTTMFGLVPVFAIAFVVIYFAVPKTMTIDFGFLHTSALHFGLGTTLGMAILLIGIGAVQWARQLMADQEMVDERHPAVSSQADREEILAELEQGVEESQITRRKTMGYALLGAIGVVAVPFVIFLADLGPIATKKVRARTIETTIWKAGVRLVNDVTFMPLKPEDIQIGQLVNGEPANLQDLEGVERQQAMAKSPIIVVRMDPNDIKIPASRRDWQVNGILAYSKICTHVGCPISLWEQQTHHLLCPCHQSTFDLGDSGVVVFGPAARSLPQLPITVDSEGYLVAREGFTVPVGPSYFERDSRHDYKQGEN</sequence>
<keyword evidence="5" id="KW-0813">Transport</keyword>
<evidence type="ECO:0000256" key="13">
    <source>
        <dbReference type="ARBA" id="ARBA00023002"/>
    </source>
</evidence>
<feature type="transmembrane region" description="Helical" evidence="22">
    <location>
        <begin position="69"/>
        <end position="90"/>
    </location>
</feature>
<keyword evidence="8 22" id="KW-0812">Transmembrane</keyword>
<comment type="cofactor">
    <cofactor evidence="20">
        <name>[2Fe-2S] cluster</name>
        <dbReference type="ChEBI" id="CHEBI:190135"/>
    </cofactor>
</comment>
<keyword evidence="7" id="KW-0679">Respiratory chain</keyword>
<dbReference type="AlphaFoldDB" id="A0A7W3ISF0"/>
<dbReference type="Pfam" id="PF19297">
    <property type="entry name" value="QcrA_N"/>
    <property type="match status" value="1"/>
</dbReference>
<proteinExistence type="inferred from homology"/>
<evidence type="ECO:0000256" key="19">
    <source>
        <dbReference type="ARBA" id="ARBA00032409"/>
    </source>
</evidence>
<dbReference type="InterPro" id="IPR005805">
    <property type="entry name" value="Rieske_Fe-S_prot_C"/>
</dbReference>
<dbReference type="GO" id="GO:0051537">
    <property type="term" value="F:2 iron, 2 sulfur cluster binding"/>
    <property type="evidence" value="ECO:0007669"/>
    <property type="project" value="UniProtKB-KW"/>
</dbReference>
<dbReference type="InterPro" id="IPR036922">
    <property type="entry name" value="Rieske_2Fe-2S_sf"/>
</dbReference>
<evidence type="ECO:0000256" key="20">
    <source>
        <dbReference type="ARBA" id="ARBA00034078"/>
    </source>
</evidence>
<protein>
    <recommendedName>
        <fullName evidence="4">Cytochrome bc1 complex Rieske iron-sulfur subunit</fullName>
    </recommendedName>
    <alternativeName>
        <fullName evidence="18">Cytochrome bc1 reductase complex subunit QcrA</fullName>
    </alternativeName>
    <alternativeName>
        <fullName evidence="19">Rieske iron-sulfur protein</fullName>
    </alternativeName>
</protein>
<name>A0A7W3ISF0_9ACTN</name>
<dbReference type="EMBL" id="JACGWT010000003">
    <property type="protein sequence ID" value="MBA8794374.1"/>
    <property type="molecule type" value="Genomic_DNA"/>
</dbReference>
<evidence type="ECO:0000256" key="11">
    <source>
        <dbReference type="ARBA" id="ARBA00022982"/>
    </source>
</evidence>
<keyword evidence="25" id="KW-1185">Reference proteome</keyword>
<evidence type="ECO:0000256" key="12">
    <source>
        <dbReference type="ARBA" id="ARBA00022989"/>
    </source>
</evidence>
<evidence type="ECO:0000256" key="3">
    <source>
        <dbReference type="ARBA" id="ARBA00010651"/>
    </source>
</evidence>
<evidence type="ECO:0000256" key="22">
    <source>
        <dbReference type="SAM" id="Phobius"/>
    </source>
</evidence>
<feature type="transmembrane region" description="Helical" evidence="22">
    <location>
        <begin position="176"/>
        <end position="194"/>
    </location>
</feature>
<reference evidence="24 25" key="1">
    <citation type="submission" date="2020-07" db="EMBL/GenBank/DDBJ databases">
        <title>Sequencing the genomes of 1000 actinobacteria strains.</title>
        <authorList>
            <person name="Klenk H.-P."/>
        </authorList>
    </citation>
    <scope>NUCLEOTIDE SEQUENCE [LARGE SCALE GENOMIC DNA]</scope>
    <source>
        <strain evidence="24 25">DSM 100723</strain>
    </source>
</reference>
<accession>A0A7W3ISF0</accession>
<evidence type="ECO:0000256" key="16">
    <source>
        <dbReference type="ARBA" id="ARBA00023136"/>
    </source>
</evidence>
<dbReference type="PROSITE" id="PS51296">
    <property type="entry name" value="RIESKE"/>
    <property type="match status" value="1"/>
</dbReference>
<comment type="similarity">
    <text evidence="3">Belongs to the Rieske iron-sulfur protein family.</text>
</comment>
<evidence type="ECO:0000259" key="23">
    <source>
        <dbReference type="PROSITE" id="PS51296"/>
    </source>
</evidence>
<evidence type="ECO:0000256" key="21">
    <source>
        <dbReference type="SAM" id="MobiDB-lite"/>
    </source>
</evidence>
<keyword evidence="17" id="KW-1015">Disulfide bond</keyword>
<evidence type="ECO:0000313" key="24">
    <source>
        <dbReference type="EMBL" id="MBA8794374.1"/>
    </source>
</evidence>
<evidence type="ECO:0000256" key="14">
    <source>
        <dbReference type="ARBA" id="ARBA00023004"/>
    </source>
</evidence>
<comment type="caution">
    <text evidence="24">The sequence shown here is derived from an EMBL/GenBank/DDBJ whole genome shotgun (WGS) entry which is preliminary data.</text>
</comment>
<dbReference type="PANTHER" id="PTHR10134">
    <property type="entry name" value="CYTOCHROME B-C1 COMPLEX SUBUNIT RIESKE, MITOCHONDRIAL"/>
    <property type="match status" value="1"/>
</dbReference>
<keyword evidence="15" id="KW-0411">Iron-sulfur</keyword>
<keyword evidence="13" id="KW-0560">Oxidoreductase</keyword>
<evidence type="ECO:0000256" key="9">
    <source>
        <dbReference type="ARBA" id="ARBA00022714"/>
    </source>
</evidence>
<evidence type="ECO:0000256" key="1">
    <source>
        <dbReference type="ARBA" id="ARBA00002494"/>
    </source>
</evidence>
<organism evidence="24 25">
    <name type="scientific">Microlunatus kandeliicorticis</name>
    <dbReference type="NCBI Taxonomy" id="1759536"/>
    <lineage>
        <taxon>Bacteria</taxon>
        <taxon>Bacillati</taxon>
        <taxon>Actinomycetota</taxon>
        <taxon>Actinomycetes</taxon>
        <taxon>Propionibacteriales</taxon>
        <taxon>Propionibacteriaceae</taxon>
        <taxon>Microlunatus</taxon>
    </lineage>
</organism>
<dbReference type="GO" id="GO:0046872">
    <property type="term" value="F:metal ion binding"/>
    <property type="evidence" value="ECO:0007669"/>
    <property type="project" value="UniProtKB-KW"/>
</dbReference>
<evidence type="ECO:0000313" key="25">
    <source>
        <dbReference type="Proteomes" id="UP000523079"/>
    </source>
</evidence>
<evidence type="ECO:0000256" key="17">
    <source>
        <dbReference type="ARBA" id="ARBA00023157"/>
    </source>
</evidence>
<dbReference type="InterPro" id="IPR045603">
    <property type="entry name" value="QcrA_N"/>
</dbReference>
<feature type="transmembrane region" description="Helical" evidence="22">
    <location>
        <begin position="110"/>
        <end position="129"/>
    </location>
</feature>
<dbReference type="InterPro" id="IPR017941">
    <property type="entry name" value="Rieske_2Fe-2S"/>
</dbReference>
<evidence type="ECO:0000256" key="8">
    <source>
        <dbReference type="ARBA" id="ARBA00022692"/>
    </source>
</evidence>
<dbReference type="InterPro" id="IPR014349">
    <property type="entry name" value="Rieske_Fe-S_prot"/>
</dbReference>
<comment type="subcellular location">
    <subcellularLocation>
        <location evidence="2">Cell membrane</location>
        <topology evidence="2">Multi-pass membrane protein</topology>
    </subcellularLocation>
</comment>
<keyword evidence="11" id="KW-0249">Electron transport</keyword>
<dbReference type="Gene3D" id="2.102.10.10">
    <property type="entry name" value="Rieske [2Fe-2S] iron-sulphur domain"/>
    <property type="match status" value="1"/>
</dbReference>
<evidence type="ECO:0000256" key="6">
    <source>
        <dbReference type="ARBA" id="ARBA00022475"/>
    </source>
</evidence>
<keyword evidence="9" id="KW-0001">2Fe-2S</keyword>
<evidence type="ECO:0000256" key="10">
    <source>
        <dbReference type="ARBA" id="ARBA00022723"/>
    </source>
</evidence>
<evidence type="ECO:0000256" key="5">
    <source>
        <dbReference type="ARBA" id="ARBA00022448"/>
    </source>
</evidence>
<dbReference type="GO" id="GO:0005886">
    <property type="term" value="C:plasma membrane"/>
    <property type="evidence" value="ECO:0007669"/>
    <property type="project" value="UniProtKB-SubCell"/>
</dbReference>
<keyword evidence="10" id="KW-0479">Metal-binding</keyword>
<dbReference type="Proteomes" id="UP000523079">
    <property type="component" value="Unassembled WGS sequence"/>
</dbReference>